<evidence type="ECO:0000256" key="1">
    <source>
        <dbReference type="SAM" id="SignalP"/>
    </source>
</evidence>
<evidence type="ECO:0000313" key="2">
    <source>
        <dbReference type="EMBL" id="KAF0316751.1"/>
    </source>
</evidence>
<accession>A0A8H3ZKC0</accession>
<keyword evidence="1" id="KW-0732">Signal</keyword>
<dbReference type="AlphaFoldDB" id="A0A8H3ZKC0"/>
<sequence length="262" mass="27520">MSPQNTFTFLLTLAAGAAAGRVQYRQVDCSTTTTLDALTVTRVEPISIYILPEQQQQQPTGTGADDEGFTAVYTTVYPTFAPECSEGLRAETYTITQTCSGSITQCHGYGDDLPPGFTTTQAVCNDGPTPVTAVLTVPQETDAVVTVTVEEVITEPGLTTTRLVTKTCANGPCLPDITAAAIPGADRLTINGGTIVLPVTVTKTETDKTTATEKETATVTTTSDSNEFNPNGFNSGAGHMIPSHKSMVFAMSAFALLYLLSA</sequence>
<gene>
    <name evidence="2" type="ORF">GQ607_016017</name>
</gene>
<feature type="signal peptide" evidence="1">
    <location>
        <begin position="1"/>
        <end position="19"/>
    </location>
</feature>
<keyword evidence="3" id="KW-1185">Reference proteome</keyword>
<protein>
    <submittedName>
        <fullName evidence="2">Uncharacterized protein</fullName>
    </submittedName>
</protein>
<dbReference type="OrthoDB" id="5101370at2759"/>
<proteinExistence type="predicted"/>
<reference evidence="2 3" key="1">
    <citation type="submission" date="2019-12" db="EMBL/GenBank/DDBJ databases">
        <title>A genome sequence resource for the geographically widespread anthracnose pathogen Colletotrichum asianum.</title>
        <authorList>
            <person name="Meng Y."/>
        </authorList>
    </citation>
    <scope>NUCLEOTIDE SEQUENCE [LARGE SCALE GENOMIC DNA]</scope>
    <source>
        <strain evidence="2 3">ICMP 18580</strain>
    </source>
</reference>
<dbReference type="EMBL" id="WOWK01000149">
    <property type="protein sequence ID" value="KAF0316751.1"/>
    <property type="molecule type" value="Genomic_DNA"/>
</dbReference>
<comment type="caution">
    <text evidence="2">The sequence shown here is derived from an EMBL/GenBank/DDBJ whole genome shotgun (WGS) entry which is preliminary data.</text>
</comment>
<evidence type="ECO:0000313" key="3">
    <source>
        <dbReference type="Proteomes" id="UP000434172"/>
    </source>
</evidence>
<feature type="chain" id="PRO_5034049096" evidence="1">
    <location>
        <begin position="20"/>
        <end position="262"/>
    </location>
</feature>
<organism evidence="2 3">
    <name type="scientific">Colletotrichum asianum</name>
    <dbReference type="NCBI Taxonomy" id="702518"/>
    <lineage>
        <taxon>Eukaryota</taxon>
        <taxon>Fungi</taxon>
        <taxon>Dikarya</taxon>
        <taxon>Ascomycota</taxon>
        <taxon>Pezizomycotina</taxon>
        <taxon>Sordariomycetes</taxon>
        <taxon>Hypocreomycetidae</taxon>
        <taxon>Glomerellales</taxon>
        <taxon>Glomerellaceae</taxon>
        <taxon>Colletotrichum</taxon>
        <taxon>Colletotrichum gloeosporioides species complex</taxon>
    </lineage>
</organism>
<dbReference type="Proteomes" id="UP000434172">
    <property type="component" value="Unassembled WGS sequence"/>
</dbReference>
<name>A0A8H3ZKC0_9PEZI</name>